<evidence type="ECO:0000313" key="1">
    <source>
        <dbReference type="EMBL" id="RAI55964.1"/>
    </source>
</evidence>
<name>A0A327M0T0_9PROT</name>
<comment type="caution">
    <text evidence="1">The sequence shown here is derived from an EMBL/GenBank/DDBJ whole genome shotgun (WGS) entry which is preliminary data.</text>
</comment>
<evidence type="ECO:0008006" key="3">
    <source>
        <dbReference type="Google" id="ProtNLM"/>
    </source>
</evidence>
<dbReference type="Proteomes" id="UP000249065">
    <property type="component" value="Unassembled WGS sequence"/>
</dbReference>
<sequence length="315" mass="32247">MTEGAAAGEAIWVLADPRAGTAAQPLGIAERLGVPFRAVPLAWGPLARLPWPWPSLAGLAAGAGGAIHPPWPRLVLSAGRRSAPVARWLGRRGARLVHCMRPGFGAAEFDLLVLGRHDAPPDRPTILPILGACHRMSPDRLAAAREEWRALAALPSPRVALLLGGPVRGEGMAPDVAAALGARVAGFAGSVLATASRRTGAPATEALAAALAPVPHRLHRWGAAGANPYAGFLAWADSIVVTGDSVSMLSEAMATAAPLFIADPGGLGPRHERLAASLVAAGQARMLAAAPAPFARAPLDEPGRVAAAIRARGWA</sequence>
<proteinExistence type="predicted"/>
<dbReference type="AlphaFoldDB" id="A0A327M0T0"/>
<dbReference type="InterPro" id="IPR009367">
    <property type="entry name" value="Elm1-like"/>
</dbReference>
<dbReference type="EMBL" id="QLIX01000029">
    <property type="protein sequence ID" value="RAI55964.1"/>
    <property type="molecule type" value="Genomic_DNA"/>
</dbReference>
<dbReference type="PANTHER" id="PTHR33986">
    <property type="entry name" value="OS02G0535700 PROTEIN"/>
    <property type="match status" value="1"/>
</dbReference>
<dbReference type="Pfam" id="PF06258">
    <property type="entry name" value="Mito_fiss_Elm1"/>
    <property type="match status" value="1"/>
</dbReference>
<gene>
    <name evidence="1" type="ORF">DOO78_23220</name>
</gene>
<dbReference type="RefSeq" id="WP_111472276.1">
    <property type="nucleotide sequence ID" value="NZ_QLIX01000029.1"/>
</dbReference>
<evidence type="ECO:0000313" key="2">
    <source>
        <dbReference type="Proteomes" id="UP000249065"/>
    </source>
</evidence>
<dbReference type="OrthoDB" id="272235at2"/>
<reference evidence="2" key="1">
    <citation type="submission" date="2018-06" db="EMBL/GenBank/DDBJ databases">
        <authorList>
            <person name="Khan S.A."/>
        </authorList>
    </citation>
    <scope>NUCLEOTIDE SEQUENCE [LARGE SCALE GENOMIC DNA]</scope>
    <source>
        <strain evidence="2">DB-1506</strain>
    </source>
</reference>
<keyword evidence="2" id="KW-1185">Reference proteome</keyword>
<accession>A0A327M0T0</accession>
<dbReference type="PANTHER" id="PTHR33986:SF15">
    <property type="entry name" value="MITOCHONDRIAL FISSION PROTEIN ELM1"/>
    <property type="match status" value="1"/>
</dbReference>
<protein>
    <recommendedName>
        <fullName evidence="3">Nucleoside-diphosphate sugar epimerase</fullName>
    </recommendedName>
</protein>
<organism evidence="1 2">
    <name type="scientific">Roseicella frigidaeris</name>
    <dbReference type="NCBI Taxonomy" id="2230885"/>
    <lineage>
        <taxon>Bacteria</taxon>
        <taxon>Pseudomonadati</taxon>
        <taxon>Pseudomonadota</taxon>
        <taxon>Alphaproteobacteria</taxon>
        <taxon>Acetobacterales</taxon>
        <taxon>Roseomonadaceae</taxon>
        <taxon>Roseicella</taxon>
    </lineage>
</organism>